<dbReference type="AlphaFoldDB" id="A0AA39JJ86"/>
<proteinExistence type="predicted"/>
<gene>
    <name evidence="1" type="ORF">EV421DRAFT_2018921</name>
</gene>
<protein>
    <submittedName>
        <fullName evidence="1">Uncharacterized protein</fullName>
    </submittedName>
</protein>
<evidence type="ECO:0000313" key="2">
    <source>
        <dbReference type="Proteomes" id="UP001175226"/>
    </source>
</evidence>
<keyword evidence="2" id="KW-1185">Reference proteome</keyword>
<dbReference type="Proteomes" id="UP001175226">
    <property type="component" value="Unassembled WGS sequence"/>
</dbReference>
<evidence type="ECO:0000313" key="1">
    <source>
        <dbReference type="EMBL" id="KAK0443781.1"/>
    </source>
</evidence>
<dbReference type="EMBL" id="JAUEPT010000021">
    <property type="protein sequence ID" value="KAK0443781.1"/>
    <property type="molecule type" value="Genomic_DNA"/>
</dbReference>
<comment type="caution">
    <text evidence="1">The sequence shown here is derived from an EMBL/GenBank/DDBJ whole genome shotgun (WGS) entry which is preliminary data.</text>
</comment>
<sequence>MSAPQTQYTPTQSSSVLGGQIVGRSERQAVAPPAALKLRLDLNLEVEIAIQAKVNGDITLSLLWSRRTVVRSRWDLSFGALVGFMLRLVRTPCTDHILPVVLVLFWDHTMKALQHTHLILTSKTSEACLKSRCEEEKLIVEDVDANTMGKFGVFEVNTDHYYRAQSFSSSMPSLSGNLDRTDVHNAFVLSHWKHCIARVE</sequence>
<accession>A0AA39JJ86</accession>
<organism evidence="1 2">
    <name type="scientific">Armillaria borealis</name>
    <dbReference type="NCBI Taxonomy" id="47425"/>
    <lineage>
        <taxon>Eukaryota</taxon>
        <taxon>Fungi</taxon>
        <taxon>Dikarya</taxon>
        <taxon>Basidiomycota</taxon>
        <taxon>Agaricomycotina</taxon>
        <taxon>Agaricomycetes</taxon>
        <taxon>Agaricomycetidae</taxon>
        <taxon>Agaricales</taxon>
        <taxon>Marasmiineae</taxon>
        <taxon>Physalacriaceae</taxon>
        <taxon>Armillaria</taxon>
    </lineage>
</organism>
<reference evidence="1" key="1">
    <citation type="submission" date="2023-06" db="EMBL/GenBank/DDBJ databases">
        <authorList>
            <consortium name="Lawrence Berkeley National Laboratory"/>
            <person name="Ahrendt S."/>
            <person name="Sahu N."/>
            <person name="Indic B."/>
            <person name="Wong-Bajracharya J."/>
            <person name="Merenyi Z."/>
            <person name="Ke H.-M."/>
            <person name="Monk M."/>
            <person name="Kocsube S."/>
            <person name="Drula E."/>
            <person name="Lipzen A."/>
            <person name="Balint B."/>
            <person name="Henrissat B."/>
            <person name="Andreopoulos B."/>
            <person name="Martin F.M."/>
            <person name="Harder C.B."/>
            <person name="Rigling D."/>
            <person name="Ford K.L."/>
            <person name="Foster G.D."/>
            <person name="Pangilinan J."/>
            <person name="Papanicolaou A."/>
            <person name="Barry K."/>
            <person name="LaButti K."/>
            <person name="Viragh M."/>
            <person name="Koriabine M."/>
            <person name="Yan M."/>
            <person name="Riley R."/>
            <person name="Champramary S."/>
            <person name="Plett K.L."/>
            <person name="Tsai I.J."/>
            <person name="Slot J."/>
            <person name="Sipos G."/>
            <person name="Plett J."/>
            <person name="Nagy L.G."/>
            <person name="Grigoriev I.V."/>
        </authorList>
    </citation>
    <scope>NUCLEOTIDE SEQUENCE</scope>
    <source>
        <strain evidence="1">FPL87.14</strain>
    </source>
</reference>
<name>A0AA39JJ86_9AGAR</name>